<evidence type="ECO:0000256" key="6">
    <source>
        <dbReference type="ARBA" id="ARBA00023136"/>
    </source>
</evidence>
<sequence>MSAIGAITKRTWLPLVVTLAAAAGAMAVINLRGAFGSDEIFGWDGSGSTPIASINEKRVVYEIFGPHGATGGVSYLDEQTRPVQSTFTALPWSLTMTTTNPAVVGNLVAQGDADGIGCRITVNGDIKDEQHATGHHAQVFCLVKAA</sequence>
<dbReference type="GO" id="GO:0005886">
    <property type="term" value="C:plasma membrane"/>
    <property type="evidence" value="ECO:0007669"/>
    <property type="project" value="UniProtKB-SubCell"/>
</dbReference>
<proteinExistence type="inferred from homology"/>
<evidence type="ECO:0000256" key="3">
    <source>
        <dbReference type="ARBA" id="ARBA00022475"/>
    </source>
</evidence>
<dbReference type="InterPro" id="IPR038468">
    <property type="entry name" value="MmpS_C"/>
</dbReference>
<organism evidence="7 8">
    <name type="scientific">Mycolicibacter sinensis (strain JDM601)</name>
    <name type="common">Mycobacterium sinense</name>
    <dbReference type="NCBI Taxonomy" id="875328"/>
    <lineage>
        <taxon>Bacteria</taxon>
        <taxon>Bacillati</taxon>
        <taxon>Actinomycetota</taxon>
        <taxon>Actinomycetes</taxon>
        <taxon>Mycobacteriales</taxon>
        <taxon>Mycobacteriaceae</taxon>
        <taxon>Mycolicibacter</taxon>
    </lineage>
</organism>
<keyword evidence="5" id="KW-1133">Transmembrane helix</keyword>
<keyword evidence="3" id="KW-1003">Cell membrane</keyword>
<gene>
    <name evidence="7" type="ORF">A5648_08015</name>
</gene>
<dbReference type="EMBL" id="LZMF01000116">
    <property type="protein sequence ID" value="OBK85023.1"/>
    <property type="molecule type" value="Genomic_DNA"/>
</dbReference>
<comment type="caution">
    <text evidence="7">The sequence shown here is derived from an EMBL/GenBank/DDBJ whole genome shotgun (WGS) entry which is preliminary data.</text>
</comment>
<dbReference type="Pfam" id="PF05423">
    <property type="entry name" value="Mycobact_memb"/>
    <property type="match status" value="1"/>
</dbReference>
<dbReference type="AlphaFoldDB" id="A0A1A3TQU3"/>
<comment type="similarity">
    <text evidence="2">Belongs to the MmpS family.</text>
</comment>
<keyword evidence="4" id="KW-0812">Transmembrane</keyword>
<protein>
    <submittedName>
        <fullName evidence="7">Uncharacterized protein</fullName>
    </submittedName>
</protein>
<accession>A0A1A3TQU3</accession>
<evidence type="ECO:0000313" key="8">
    <source>
        <dbReference type="Proteomes" id="UP000093759"/>
    </source>
</evidence>
<evidence type="ECO:0000256" key="4">
    <source>
        <dbReference type="ARBA" id="ARBA00022692"/>
    </source>
</evidence>
<dbReference type="Proteomes" id="UP000093759">
    <property type="component" value="Unassembled WGS sequence"/>
</dbReference>
<name>A0A1A3TQU3_MYCSD</name>
<evidence type="ECO:0000256" key="5">
    <source>
        <dbReference type="ARBA" id="ARBA00022989"/>
    </source>
</evidence>
<evidence type="ECO:0000256" key="1">
    <source>
        <dbReference type="ARBA" id="ARBA00004236"/>
    </source>
</evidence>
<comment type="subcellular location">
    <subcellularLocation>
        <location evidence="1">Cell membrane</location>
    </subcellularLocation>
</comment>
<evidence type="ECO:0000256" key="2">
    <source>
        <dbReference type="ARBA" id="ARBA00007531"/>
    </source>
</evidence>
<evidence type="ECO:0000313" key="7">
    <source>
        <dbReference type="EMBL" id="OBK85023.1"/>
    </source>
</evidence>
<keyword evidence="6" id="KW-0472">Membrane</keyword>
<dbReference type="InterPro" id="IPR008693">
    <property type="entry name" value="MmpS"/>
</dbReference>
<reference evidence="8" key="1">
    <citation type="submission" date="2016-06" db="EMBL/GenBank/DDBJ databases">
        <authorList>
            <person name="Sutton G."/>
            <person name="Brinkac L."/>
            <person name="Sanka R."/>
            <person name="Adams M."/>
            <person name="Lau E."/>
            <person name="Garcia-Basteiro A."/>
            <person name="Lopez-Varela E."/>
            <person name="Palencia S."/>
        </authorList>
    </citation>
    <scope>NUCLEOTIDE SEQUENCE [LARGE SCALE GENOMIC DNA]</scope>
    <source>
        <strain evidence="8">1274684.2</strain>
    </source>
</reference>
<dbReference type="Gene3D" id="2.60.40.2880">
    <property type="entry name" value="MmpS1-5, C-terminal soluble domain"/>
    <property type="match status" value="1"/>
</dbReference>